<sequence length="222" mass="24909">MVHCGTLIDRLFSAMRELEAQLAEVRSEVQEGRCCCNQAQLSTSCVLHDRSGESTTLHQPTSSAYKDDTISSSLGRQSLPPVFVVPPTPEKAPRPNCSESSEGASQKNFFLCAQQDTPPPLRRQNTEENTPRFKPMNLPKFDLKGNVHTFIRLFEMSMYGANNKGKATMILNQLDAASSDLIIPHMPQNYWSYAAAKKTLLYKFGSIARVTEQKNEFLMIQF</sequence>
<reference evidence="1" key="1">
    <citation type="submission" date="2022-04" db="EMBL/GenBank/DDBJ databases">
        <title>Genome of the entomopathogenic fungus Entomophthora muscae.</title>
        <authorList>
            <person name="Elya C."/>
            <person name="Lovett B.R."/>
            <person name="Lee E."/>
            <person name="Macias A.M."/>
            <person name="Hajek A.E."/>
            <person name="De Bivort B.L."/>
            <person name="Kasson M.T."/>
            <person name="De Fine Licht H.H."/>
            <person name="Stajich J.E."/>
        </authorList>
    </citation>
    <scope>NUCLEOTIDE SEQUENCE</scope>
    <source>
        <strain evidence="1">Berkeley</strain>
    </source>
</reference>
<protein>
    <submittedName>
        <fullName evidence="1">Uncharacterized protein</fullName>
    </submittedName>
</protein>
<evidence type="ECO:0000313" key="2">
    <source>
        <dbReference type="Proteomes" id="UP001165960"/>
    </source>
</evidence>
<dbReference type="Proteomes" id="UP001165960">
    <property type="component" value="Unassembled WGS sequence"/>
</dbReference>
<keyword evidence="2" id="KW-1185">Reference proteome</keyword>
<name>A0ACC2T631_9FUNG</name>
<gene>
    <name evidence="1" type="ORF">DSO57_1013657</name>
</gene>
<evidence type="ECO:0000313" key="1">
    <source>
        <dbReference type="EMBL" id="KAJ9069945.1"/>
    </source>
</evidence>
<comment type="caution">
    <text evidence="1">The sequence shown here is derived from an EMBL/GenBank/DDBJ whole genome shotgun (WGS) entry which is preliminary data.</text>
</comment>
<dbReference type="EMBL" id="QTSX02003601">
    <property type="protein sequence ID" value="KAJ9069945.1"/>
    <property type="molecule type" value="Genomic_DNA"/>
</dbReference>
<accession>A0ACC2T631</accession>
<proteinExistence type="predicted"/>
<organism evidence="1 2">
    <name type="scientific">Entomophthora muscae</name>
    <dbReference type="NCBI Taxonomy" id="34485"/>
    <lineage>
        <taxon>Eukaryota</taxon>
        <taxon>Fungi</taxon>
        <taxon>Fungi incertae sedis</taxon>
        <taxon>Zoopagomycota</taxon>
        <taxon>Entomophthoromycotina</taxon>
        <taxon>Entomophthoromycetes</taxon>
        <taxon>Entomophthorales</taxon>
        <taxon>Entomophthoraceae</taxon>
        <taxon>Entomophthora</taxon>
    </lineage>
</organism>